<proteinExistence type="predicted"/>
<keyword evidence="2" id="KW-1185">Reference proteome</keyword>
<reference evidence="1 2" key="1">
    <citation type="submission" date="2024-08" db="EMBL/GenBank/DDBJ databases">
        <authorList>
            <person name="Feng Z."/>
            <person name="Ronholm J."/>
        </authorList>
    </citation>
    <scope>NUCLEOTIDE SEQUENCE [LARGE SCALE GENOMIC DNA]</scope>
    <source>
        <strain evidence="1 2">4-AB0-8</strain>
    </source>
</reference>
<protein>
    <submittedName>
        <fullName evidence="1">Uncharacterized protein</fullName>
    </submittedName>
</protein>
<gene>
    <name evidence="1" type="ORF">ACBP88_07905</name>
</gene>
<dbReference type="EMBL" id="JBGJLR010000006">
    <property type="protein sequence ID" value="MEZ2739389.1"/>
    <property type="molecule type" value="Genomic_DNA"/>
</dbReference>
<evidence type="ECO:0000313" key="2">
    <source>
        <dbReference type="Proteomes" id="UP001567350"/>
    </source>
</evidence>
<accession>A0ABV4IC19</accession>
<organism evidence="1 2">
    <name type="scientific">Comamonas jiangduensis</name>
    <dbReference type="NCBI Taxonomy" id="1194168"/>
    <lineage>
        <taxon>Bacteria</taxon>
        <taxon>Pseudomonadati</taxon>
        <taxon>Pseudomonadota</taxon>
        <taxon>Betaproteobacteria</taxon>
        <taxon>Burkholderiales</taxon>
        <taxon>Comamonadaceae</taxon>
        <taxon>Comamonas</taxon>
    </lineage>
</organism>
<name>A0ABV4IC19_9BURK</name>
<comment type="caution">
    <text evidence="1">The sequence shown here is derived from an EMBL/GenBank/DDBJ whole genome shotgun (WGS) entry which is preliminary data.</text>
</comment>
<evidence type="ECO:0000313" key="1">
    <source>
        <dbReference type="EMBL" id="MEZ2739389.1"/>
    </source>
</evidence>
<dbReference type="Proteomes" id="UP001567350">
    <property type="component" value="Unassembled WGS sequence"/>
</dbReference>
<sequence>MFAKEQKMKQLGGWVVRETKHVGVISLGHTADMLVQHLCACEPVHRMCLSVSGLEDVAHWPTEHQLGVVMYVVEQGHSNAVDVATRLNASLEQSTTPLLVVVVPALVAEAWDDAYWSALRLQCAGVLVLQAEADTGRDSVLRQLLQFDAVLRTALDMDTTIQLEVENIVDCMAGLRSRIYVKNQADELQSWMQEVAAQCDRLEQPAQTLGVFTEVSWTKPLTTVRMMKSKLGESFPQLPEPQLHTWFMESTGRALRSFVITSA</sequence>
<dbReference type="RefSeq" id="WP_370891758.1">
    <property type="nucleotide sequence ID" value="NZ_JBGJLT010000006.1"/>
</dbReference>